<evidence type="ECO:0000313" key="3">
    <source>
        <dbReference type="Proteomes" id="UP000799640"/>
    </source>
</evidence>
<name>A0A6G1HQ11_9PEZI</name>
<dbReference type="AlphaFoldDB" id="A0A6G1HQ11"/>
<protein>
    <submittedName>
        <fullName evidence="2">Uncharacterized protein</fullName>
    </submittedName>
</protein>
<dbReference type="Proteomes" id="UP000799640">
    <property type="component" value="Unassembled WGS sequence"/>
</dbReference>
<organism evidence="2 3">
    <name type="scientific">Trichodelitschia bisporula</name>
    <dbReference type="NCBI Taxonomy" id="703511"/>
    <lineage>
        <taxon>Eukaryota</taxon>
        <taxon>Fungi</taxon>
        <taxon>Dikarya</taxon>
        <taxon>Ascomycota</taxon>
        <taxon>Pezizomycotina</taxon>
        <taxon>Dothideomycetes</taxon>
        <taxon>Dothideomycetes incertae sedis</taxon>
        <taxon>Phaeotrichales</taxon>
        <taxon>Phaeotrichaceae</taxon>
        <taxon>Trichodelitschia</taxon>
    </lineage>
</organism>
<proteinExistence type="predicted"/>
<reference evidence="2" key="1">
    <citation type="journal article" date="2020" name="Stud. Mycol.">
        <title>101 Dothideomycetes genomes: a test case for predicting lifestyles and emergence of pathogens.</title>
        <authorList>
            <person name="Haridas S."/>
            <person name="Albert R."/>
            <person name="Binder M."/>
            <person name="Bloem J."/>
            <person name="Labutti K."/>
            <person name="Salamov A."/>
            <person name="Andreopoulos B."/>
            <person name="Baker S."/>
            <person name="Barry K."/>
            <person name="Bills G."/>
            <person name="Bluhm B."/>
            <person name="Cannon C."/>
            <person name="Castanera R."/>
            <person name="Culley D."/>
            <person name="Daum C."/>
            <person name="Ezra D."/>
            <person name="Gonzalez J."/>
            <person name="Henrissat B."/>
            <person name="Kuo A."/>
            <person name="Liang C."/>
            <person name="Lipzen A."/>
            <person name="Lutzoni F."/>
            <person name="Magnuson J."/>
            <person name="Mondo S."/>
            <person name="Nolan M."/>
            <person name="Ohm R."/>
            <person name="Pangilinan J."/>
            <person name="Park H.-J."/>
            <person name="Ramirez L."/>
            <person name="Alfaro M."/>
            <person name="Sun H."/>
            <person name="Tritt A."/>
            <person name="Yoshinaga Y."/>
            <person name="Zwiers L.-H."/>
            <person name="Turgeon B."/>
            <person name="Goodwin S."/>
            <person name="Spatafora J."/>
            <person name="Crous P."/>
            <person name="Grigoriev I."/>
        </authorList>
    </citation>
    <scope>NUCLEOTIDE SEQUENCE</scope>
    <source>
        <strain evidence="2">CBS 262.69</strain>
    </source>
</reference>
<feature type="region of interest" description="Disordered" evidence="1">
    <location>
        <begin position="114"/>
        <end position="148"/>
    </location>
</feature>
<evidence type="ECO:0000313" key="2">
    <source>
        <dbReference type="EMBL" id="KAF2398004.1"/>
    </source>
</evidence>
<gene>
    <name evidence="2" type="ORF">EJ06DRAFT_119385</name>
</gene>
<accession>A0A6G1HQ11</accession>
<dbReference type="EMBL" id="ML996701">
    <property type="protein sequence ID" value="KAF2398004.1"/>
    <property type="molecule type" value="Genomic_DNA"/>
</dbReference>
<evidence type="ECO:0000256" key="1">
    <source>
        <dbReference type="SAM" id="MobiDB-lite"/>
    </source>
</evidence>
<sequence length="165" mass="18302">MKPTTYSRAQLKCRREEMQEAPRPLARALAAQRGLRHASPSRNSWRGHVVSCTSVTLCRSSQRRLGISSTTHVPLAFLHVLQLEATSGRQPHAHRLSARVPDWQHSSFIHSLGTNGVGSSIGRPVHPRSRTGDNQRKHRQARPCRPLGGAGRSLIRCLPHPQIAT</sequence>
<keyword evidence="3" id="KW-1185">Reference proteome</keyword>